<dbReference type="GO" id="GO:0045087">
    <property type="term" value="P:innate immune response"/>
    <property type="evidence" value="ECO:0007669"/>
    <property type="project" value="UniProtKB-KW"/>
</dbReference>
<protein>
    <submittedName>
        <fullName evidence="10">AGAP009828-PA-like protein</fullName>
    </submittedName>
</protein>
<dbReference type="PRINTS" id="PR00722">
    <property type="entry name" value="CHYMOTRYPSIN"/>
</dbReference>
<dbReference type="STRING" id="74873.A0A084VJH9"/>
<dbReference type="SUPFAM" id="SSF50494">
    <property type="entry name" value="Trypsin-like serine proteases"/>
    <property type="match status" value="1"/>
</dbReference>
<keyword evidence="3" id="KW-0399">Innate immunity</keyword>
<proteinExistence type="inferred from homology"/>
<evidence type="ECO:0000256" key="3">
    <source>
        <dbReference type="ARBA" id="ARBA00022588"/>
    </source>
</evidence>
<keyword evidence="2" id="KW-0964">Secreted</keyword>
<evidence type="ECO:0000256" key="4">
    <source>
        <dbReference type="ARBA" id="ARBA00022729"/>
    </source>
</evidence>
<dbReference type="InterPro" id="IPR051487">
    <property type="entry name" value="Ser/Thr_Proteases_Immune/Dev"/>
</dbReference>
<dbReference type="GO" id="GO:0004252">
    <property type="term" value="F:serine-type endopeptidase activity"/>
    <property type="evidence" value="ECO:0007669"/>
    <property type="project" value="InterPro"/>
</dbReference>
<reference evidence="11" key="2">
    <citation type="submission" date="2020-05" db="UniProtKB">
        <authorList>
            <consortium name="EnsemblMetazoa"/>
        </authorList>
    </citation>
    <scope>IDENTIFICATION</scope>
</reference>
<dbReference type="EMBL" id="ATLV01013571">
    <property type="status" value="NOT_ANNOTATED_CDS"/>
    <property type="molecule type" value="Genomic_DNA"/>
</dbReference>
<evidence type="ECO:0000259" key="9">
    <source>
        <dbReference type="PROSITE" id="PS50240"/>
    </source>
</evidence>
<evidence type="ECO:0000256" key="1">
    <source>
        <dbReference type="ARBA" id="ARBA00004613"/>
    </source>
</evidence>
<dbReference type="FunFam" id="2.40.10.10:FF:000068">
    <property type="entry name" value="transmembrane protease serine 2"/>
    <property type="match status" value="1"/>
</dbReference>
<name>A0A084VJH9_ANOSI</name>
<dbReference type="InterPro" id="IPR009003">
    <property type="entry name" value="Peptidase_S1_PA"/>
</dbReference>
<dbReference type="GO" id="GO:0006508">
    <property type="term" value="P:proteolysis"/>
    <property type="evidence" value="ECO:0007669"/>
    <property type="project" value="InterPro"/>
</dbReference>
<dbReference type="Proteomes" id="UP000030765">
    <property type="component" value="Unassembled WGS sequence"/>
</dbReference>
<evidence type="ECO:0000256" key="7">
    <source>
        <dbReference type="ARBA" id="ARBA00023180"/>
    </source>
</evidence>
<dbReference type="PANTHER" id="PTHR24256">
    <property type="entry name" value="TRYPTASE-RELATED"/>
    <property type="match status" value="1"/>
</dbReference>
<dbReference type="EMBL" id="KE524868">
    <property type="protein sequence ID" value="KFB38123.1"/>
    <property type="molecule type" value="Genomic_DNA"/>
</dbReference>
<evidence type="ECO:0000256" key="5">
    <source>
        <dbReference type="ARBA" id="ARBA00022859"/>
    </source>
</evidence>
<sequence>MPETAPYIVAVREGSAFICAGVLIKSNWVLTTAQCINDKSQADLSILAGSHRLLTNKNLLLISDIVKHTEYNTASGAHNLALLKLAEPVTLSSRINIIPLNDTLVQRTLSTTDCRTSIASLADGDICALIQPGQAACTKDEGGPLLWYTM</sequence>
<keyword evidence="12" id="KW-1185">Reference proteome</keyword>
<dbReference type="VEuPathDB" id="VectorBase:ASIC005414"/>
<dbReference type="PROSITE" id="PS50240">
    <property type="entry name" value="TRYPSIN_DOM"/>
    <property type="match status" value="1"/>
</dbReference>
<keyword evidence="4" id="KW-0732">Signal</keyword>
<organism evidence="10">
    <name type="scientific">Anopheles sinensis</name>
    <name type="common">Mosquito</name>
    <dbReference type="NCBI Taxonomy" id="74873"/>
    <lineage>
        <taxon>Eukaryota</taxon>
        <taxon>Metazoa</taxon>
        <taxon>Ecdysozoa</taxon>
        <taxon>Arthropoda</taxon>
        <taxon>Hexapoda</taxon>
        <taxon>Insecta</taxon>
        <taxon>Pterygota</taxon>
        <taxon>Neoptera</taxon>
        <taxon>Endopterygota</taxon>
        <taxon>Diptera</taxon>
        <taxon>Nematocera</taxon>
        <taxon>Culicoidea</taxon>
        <taxon>Culicidae</taxon>
        <taxon>Anophelinae</taxon>
        <taxon>Anopheles</taxon>
    </lineage>
</organism>
<dbReference type="InterPro" id="IPR001314">
    <property type="entry name" value="Peptidase_S1A"/>
</dbReference>
<dbReference type="OrthoDB" id="6358644at2759"/>
<reference evidence="10 12" key="1">
    <citation type="journal article" date="2014" name="BMC Genomics">
        <title>Genome sequence of Anopheles sinensis provides insight into genetics basis of mosquito competence for malaria parasites.</title>
        <authorList>
            <person name="Zhou D."/>
            <person name="Zhang D."/>
            <person name="Ding G."/>
            <person name="Shi L."/>
            <person name="Hou Q."/>
            <person name="Ye Y."/>
            <person name="Xu Y."/>
            <person name="Zhou H."/>
            <person name="Xiong C."/>
            <person name="Li S."/>
            <person name="Yu J."/>
            <person name="Hong S."/>
            <person name="Yu X."/>
            <person name="Zou P."/>
            <person name="Chen C."/>
            <person name="Chang X."/>
            <person name="Wang W."/>
            <person name="Lv Y."/>
            <person name="Sun Y."/>
            <person name="Ma L."/>
            <person name="Shen B."/>
            <person name="Zhu C."/>
        </authorList>
    </citation>
    <scope>NUCLEOTIDE SEQUENCE [LARGE SCALE GENOMIC DNA]</scope>
</reference>
<evidence type="ECO:0000256" key="8">
    <source>
        <dbReference type="ARBA" id="ARBA00024195"/>
    </source>
</evidence>
<feature type="domain" description="Peptidase S1" evidence="9">
    <location>
        <begin position="1"/>
        <end position="150"/>
    </location>
</feature>
<comment type="similarity">
    <text evidence="8">Belongs to the peptidase S1 family. CLIP subfamily.</text>
</comment>
<evidence type="ECO:0000313" key="12">
    <source>
        <dbReference type="Proteomes" id="UP000030765"/>
    </source>
</evidence>
<evidence type="ECO:0000256" key="2">
    <source>
        <dbReference type="ARBA" id="ARBA00022525"/>
    </source>
</evidence>
<accession>A0A084VJH9</accession>
<dbReference type="InterPro" id="IPR001254">
    <property type="entry name" value="Trypsin_dom"/>
</dbReference>
<evidence type="ECO:0000313" key="10">
    <source>
        <dbReference type="EMBL" id="KFB38123.1"/>
    </source>
</evidence>
<keyword evidence="6" id="KW-1015">Disulfide bond</keyword>
<keyword evidence="7" id="KW-0325">Glycoprotein</keyword>
<dbReference type="InterPro" id="IPR043504">
    <property type="entry name" value="Peptidase_S1_PA_chymotrypsin"/>
</dbReference>
<comment type="subcellular location">
    <subcellularLocation>
        <location evidence="1">Secreted</location>
    </subcellularLocation>
</comment>
<dbReference type="GO" id="GO:0005576">
    <property type="term" value="C:extracellular region"/>
    <property type="evidence" value="ECO:0007669"/>
    <property type="project" value="UniProtKB-SubCell"/>
</dbReference>
<evidence type="ECO:0000256" key="6">
    <source>
        <dbReference type="ARBA" id="ARBA00023157"/>
    </source>
</evidence>
<dbReference type="EnsemblMetazoa" id="ASIC005414-RA">
    <property type="protein sequence ID" value="ASIC005414-PA"/>
    <property type="gene ID" value="ASIC005414"/>
</dbReference>
<gene>
    <name evidence="10" type="ORF">ZHAS_00005414</name>
</gene>
<dbReference type="Pfam" id="PF00089">
    <property type="entry name" value="Trypsin"/>
    <property type="match status" value="1"/>
</dbReference>
<dbReference type="SMART" id="SM00020">
    <property type="entry name" value="Tryp_SPc"/>
    <property type="match status" value="1"/>
</dbReference>
<dbReference type="Gene3D" id="2.40.10.10">
    <property type="entry name" value="Trypsin-like serine proteases"/>
    <property type="match status" value="2"/>
</dbReference>
<dbReference type="AlphaFoldDB" id="A0A084VJH9"/>
<keyword evidence="5" id="KW-0391">Immunity</keyword>
<evidence type="ECO:0000313" key="11">
    <source>
        <dbReference type="EnsemblMetazoa" id="ASIC005414-PA"/>
    </source>
</evidence>